<dbReference type="RefSeq" id="WP_054458139.1">
    <property type="nucleotide sequence ID" value="NZ_CYTK01000012.1"/>
</dbReference>
<protein>
    <submittedName>
        <fullName evidence="2">Uncharacterized protein</fullName>
    </submittedName>
</protein>
<feature type="transmembrane region" description="Helical" evidence="1">
    <location>
        <begin position="34"/>
        <end position="60"/>
    </location>
</feature>
<evidence type="ECO:0000313" key="2">
    <source>
        <dbReference type="EMBL" id="CUJ72270.1"/>
    </source>
</evidence>
<name>A0AAD2KLZ7_ACHAE</name>
<organism evidence="2 3">
    <name type="scientific">Achromobacter aegrifaciens</name>
    <dbReference type="NCBI Taxonomy" id="1287736"/>
    <lineage>
        <taxon>Bacteria</taxon>
        <taxon>Pseudomonadati</taxon>
        <taxon>Pseudomonadota</taxon>
        <taxon>Betaproteobacteria</taxon>
        <taxon>Burkholderiales</taxon>
        <taxon>Alcaligenaceae</taxon>
        <taxon>Achromobacter</taxon>
    </lineage>
</organism>
<evidence type="ECO:0000313" key="3">
    <source>
        <dbReference type="Proteomes" id="UP000044098"/>
    </source>
</evidence>
<dbReference type="Proteomes" id="UP000044098">
    <property type="component" value="Unassembled WGS sequence"/>
</dbReference>
<proteinExistence type="predicted"/>
<accession>A0AAD2KLZ7</accession>
<reference evidence="2 3" key="1">
    <citation type="submission" date="2015-09" db="EMBL/GenBank/DDBJ databases">
        <authorList>
            <consortium name="Pathogen Informatics"/>
        </authorList>
    </citation>
    <scope>NUCLEOTIDE SEQUENCE [LARGE SCALE GENOMIC DNA]</scope>
    <source>
        <strain evidence="2 3">2789STDY5608625</strain>
    </source>
</reference>
<sequence>MNQFKVIFILAMLAAGAGIGSVFGGALESEGNALAAIVVGFAMFSALAGVVLVEAFAGALRWFKR</sequence>
<keyword evidence="1" id="KW-1133">Transmembrane helix</keyword>
<gene>
    <name evidence="2" type="ORF">ERS370000_05530</name>
</gene>
<dbReference type="AlphaFoldDB" id="A0AAD2KLZ7"/>
<evidence type="ECO:0000256" key="1">
    <source>
        <dbReference type="SAM" id="Phobius"/>
    </source>
</evidence>
<dbReference type="EMBL" id="CYTK01000012">
    <property type="protein sequence ID" value="CUJ72270.1"/>
    <property type="molecule type" value="Genomic_DNA"/>
</dbReference>
<keyword evidence="1" id="KW-0472">Membrane</keyword>
<comment type="caution">
    <text evidence="2">The sequence shown here is derived from an EMBL/GenBank/DDBJ whole genome shotgun (WGS) entry which is preliminary data.</text>
</comment>
<keyword evidence="1" id="KW-0812">Transmembrane</keyword>